<dbReference type="AlphaFoldDB" id="A0A978V212"/>
<sequence>MVSTRRSSTAANPNLEAPKPNWSLDPAAQVPQSPYFSTSTTRIIPASVKSVFLCDWWLDKVNDKQLAVGGFASRECLTLDASSSNRRLSTRVFISTPVSKRHCATKLETADGITITVCGLINRSRTLQNGIPSEVCNQFLLGFPYNWEDYATLGEESSAGASSTITSGKSEDNIPFSLNDLHETRTCDLLLSNIQNLDYNLFAESICNEIQRPLGTTCSEKAGASISSNMECEHLIRNGKSGLNATPIKCKKVKTDYKSHQLSNGVGVGVCTRSMTRIKNLALP</sequence>
<dbReference type="InterPro" id="IPR053090">
    <property type="entry name" value="Centromere_KNL-2_homolog"/>
</dbReference>
<dbReference type="PANTHER" id="PTHR35311:SF1">
    <property type="entry name" value="PROTEIN EMBRYO DEFECTIVE 1674"/>
    <property type="match status" value="1"/>
</dbReference>
<gene>
    <name evidence="3" type="ORF">FEM48_Zijuj07G0028500</name>
</gene>
<evidence type="ECO:0000313" key="4">
    <source>
        <dbReference type="Proteomes" id="UP000813462"/>
    </source>
</evidence>
<name>A0A978V212_ZIZJJ</name>
<comment type="caution">
    <text evidence="3">The sequence shown here is derived from an EMBL/GenBank/DDBJ whole genome shotgun (WGS) entry which is preliminary data.</text>
</comment>
<dbReference type="Pfam" id="PF09133">
    <property type="entry name" value="SANTA"/>
    <property type="match status" value="1"/>
</dbReference>
<feature type="region of interest" description="Disordered" evidence="1">
    <location>
        <begin position="1"/>
        <end position="24"/>
    </location>
</feature>
<accession>A0A978V212</accession>
<organism evidence="3 4">
    <name type="scientific">Ziziphus jujuba var. spinosa</name>
    <dbReference type="NCBI Taxonomy" id="714518"/>
    <lineage>
        <taxon>Eukaryota</taxon>
        <taxon>Viridiplantae</taxon>
        <taxon>Streptophyta</taxon>
        <taxon>Embryophyta</taxon>
        <taxon>Tracheophyta</taxon>
        <taxon>Spermatophyta</taxon>
        <taxon>Magnoliopsida</taxon>
        <taxon>eudicotyledons</taxon>
        <taxon>Gunneridae</taxon>
        <taxon>Pentapetalae</taxon>
        <taxon>rosids</taxon>
        <taxon>fabids</taxon>
        <taxon>Rosales</taxon>
        <taxon>Rhamnaceae</taxon>
        <taxon>Paliureae</taxon>
        <taxon>Ziziphus</taxon>
    </lineage>
</organism>
<evidence type="ECO:0000256" key="1">
    <source>
        <dbReference type="SAM" id="MobiDB-lite"/>
    </source>
</evidence>
<feature type="domain" description="SANTA" evidence="2">
    <location>
        <begin position="51"/>
        <end position="150"/>
    </location>
</feature>
<dbReference type="EMBL" id="JAEACU010000007">
    <property type="protein sequence ID" value="KAH7521395.1"/>
    <property type="molecule type" value="Genomic_DNA"/>
</dbReference>
<protein>
    <recommendedName>
        <fullName evidence="2">SANTA domain-containing protein</fullName>
    </recommendedName>
</protein>
<evidence type="ECO:0000313" key="3">
    <source>
        <dbReference type="EMBL" id="KAH7521395.1"/>
    </source>
</evidence>
<dbReference type="Proteomes" id="UP000813462">
    <property type="component" value="Unassembled WGS sequence"/>
</dbReference>
<evidence type="ECO:0000259" key="2">
    <source>
        <dbReference type="Pfam" id="PF09133"/>
    </source>
</evidence>
<dbReference type="PANTHER" id="PTHR35311">
    <property type="entry name" value="KINETOCHORE-ASSOCIATED PROTEIN KNL-2 HOMOLOG"/>
    <property type="match status" value="1"/>
</dbReference>
<proteinExistence type="predicted"/>
<reference evidence="3" key="1">
    <citation type="journal article" date="2021" name="Front. Plant Sci.">
        <title>Chromosome-Scale Genome Assembly for Chinese Sour Jujube and Insights Into Its Genome Evolution and Domestication Signature.</title>
        <authorList>
            <person name="Shen L.-Y."/>
            <person name="Luo H."/>
            <person name="Wang X.-L."/>
            <person name="Wang X.-M."/>
            <person name="Qiu X.-J."/>
            <person name="Liu H."/>
            <person name="Zhou S.-S."/>
            <person name="Jia K.-H."/>
            <person name="Nie S."/>
            <person name="Bao Y.-T."/>
            <person name="Zhang R.-G."/>
            <person name="Yun Q.-Z."/>
            <person name="Chai Y.-H."/>
            <person name="Lu J.-Y."/>
            <person name="Li Y."/>
            <person name="Zhao S.-W."/>
            <person name="Mao J.-F."/>
            <person name="Jia S.-G."/>
            <person name="Mao Y.-M."/>
        </authorList>
    </citation>
    <scope>NUCLEOTIDE SEQUENCE</scope>
    <source>
        <strain evidence="3">AT0</strain>
        <tissue evidence="3">Leaf</tissue>
    </source>
</reference>
<dbReference type="InterPro" id="IPR015216">
    <property type="entry name" value="SANTA"/>
</dbReference>
<feature type="compositionally biased region" description="Polar residues" evidence="1">
    <location>
        <begin position="1"/>
        <end position="12"/>
    </location>
</feature>